<evidence type="ECO:0000256" key="1">
    <source>
        <dbReference type="ARBA" id="ARBA00010648"/>
    </source>
</evidence>
<dbReference type="EMBL" id="CP073767">
    <property type="protein sequence ID" value="UWZ51885.1"/>
    <property type="molecule type" value="Genomic_DNA"/>
</dbReference>
<reference evidence="8" key="1">
    <citation type="submission" date="2021-04" db="EMBL/GenBank/DDBJ databases">
        <title>Dactylosporangium aurantiacum NRRL B-8018 full assembly.</title>
        <authorList>
            <person name="Hartkoorn R.C."/>
            <person name="Beaudoing E."/>
            <person name="Hot D."/>
        </authorList>
    </citation>
    <scope>NUCLEOTIDE SEQUENCE</scope>
    <source>
        <strain evidence="8">NRRL B-8018</strain>
    </source>
</reference>
<keyword evidence="7" id="KW-0732">Signal</keyword>
<feature type="chain" id="PRO_5040266013" evidence="7">
    <location>
        <begin position="30"/>
        <end position="207"/>
    </location>
</feature>
<keyword evidence="3" id="KW-0044">Antibiotic</keyword>
<dbReference type="Gene3D" id="2.60.40.230">
    <property type="entry name" value="Neocarzinostatin-like"/>
    <property type="match status" value="1"/>
</dbReference>
<keyword evidence="9" id="KW-1185">Reference proteome</keyword>
<keyword evidence="4" id="KW-0238">DNA-binding</keyword>
<evidence type="ECO:0000256" key="3">
    <source>
        <dbReference type="ARBA" id="ARBA00023022"/>
    </source>
</evidence>
<keyword evidence="6" id="KW-1133">Transmembrane helix</keyword>
<dbReference type="KEGG" id="daur:Daura_34955"/>
<feature type="transmembrane region" description="Helical" evidence="6">
    <location>
        <begin position="174"/>
        <end position="194"/>
    </location>
</feature>
<dbReference type="InterPro" id="IPR002186">
    <property type="entry name" value="Neocarzinostatin_fam"/>
</dbReference>
<dbReference type="Proteomes" id="UP001058003">
    <property type="component" value="Chromosome"/>
</dbReference>
<evidence type="ECO:0000256" key="4">
    <source>
        <dbReference type="ARBA" id="ARBA00023125"/>
    </source>
</evidence>
<dbReference type="RefSeq" id="WP_033366810.1">
    <property type="nucleotide sequence ID" value="NZ_CP073767.1"/>
</dbReference>
<organism evidence="8 9">
    <name type="scientific">Dactylosporangium aurantiacum</name>
    <dbReference type="NCBI Taxonomy" id="35754"/>
    <lineage>
        <taxon>Bacteria</taxon>
        <taxon>Bacillati</taxon>
        <taxon>Actinomycetota</taxon>
        <taxon>Actinomycetes</taxon>
        <taxon>Micromonosporales</taxon>
        <taxon>Micromonosporaceae</taxon>
        <taxon>Dactylosporangium</taxon>
    </lineage>
</organism>
<dbReference type="NCBIfam" id="TIGR01167">
    <property type="entry name" value="LPXTG_anchor"/>
    <property type="match status" value="1"/>
</dbReference>
<name>A0A9Q9IG05_9ACTN</name>
<dbReference type="GO" id="GO:0042742">
    <property type="term" value="P:defense response to bacterium"/>
    <property type="evidence" value="ECO:0007669"/>
    <property type="project" value="UniProtKB-KW"/>
</dbReference>
<proteinExistence type="inferred from homology"/>
<evidence type="ECO:0000313" key="8">
    <source>
        <dbReference type="EMBL" id="UWZ51885.1"/>
    </source>
</evidence>
<keyword evidence="6" id="KW-0812">Transmembrane</keyword>
<evidence type="ECO:0000256" key="5">
    <source>
        <dbReference type="ARBA" id="ARBA00023157"/>
    </source>
</evidence>
<accession>A0A9Q9IG05</accession>
<keyword evidence="5" id="KW-1015">Disulfide bond</keyword>
<dbReference type="SUPFAM" id="SSF49319">
    <property type="entry name" value="Actinoxanthin-like"/>
    <property type="match status" value="1"/>
</dbReference>
<sequence>MQRRIPTLTVLVTAALAGVVPLGAAPAWAAPTLTVSKTTGLTDGASVTVGGSGFTPNLKQIAVGQCIEEVKGPTDCNLAGGSQFVNADAAGKLPTVTLKLAQKFGTFDCTKRTCVIAAQILPSGGNAGDIAANKASVKLTFGAAAQATTQAAQATTAAAEATALPKTGPGDEPFVVVLAGSALLTVGVGLLVILPARRRRARTAEEM</sequence>
<evidence type="ECO:0000256" key="6">
    <source>
        <dbReference type="SAM" id="Phobius"/>
    </source>
</evidence>
<keyword evidence="6" id="KW-0472">Membrane</keyword>
<evidence type="ECO:0000256" key="2">
    <source>
        <dbReference type="ARBA" id="ARBA00022529"/>
    </source>
</evidence>
<evidence type="ECO:0000313" key="9">
    <source>
        <dbReference type="Proteomes" id="UP001058003"/>
    </source>
</evidence>
<evidence type="ECO:0000256" key="7">
    <source>
        <dbReference type="SAM" id="SignalP"/>
    </source>
</evidence>
<dbReference type="InterPro" id="IPR027273">
    <property type="entry name" value="Neocarzinostatin-like"/>
</dbReference>
<gene>
    <name evidence="8" type="ORF">Daura_34955</name>
</gene>
<dbReference type="Pfam" id="PF00960">
    <property type="entry name" value="Neocarzinostat"/>
    <property type="match status" value="1"/>
</dbReference>
<dbReference type="AlphaFoldDB" id="A0A9Q9IG05"/>
<comment type="similarity">
    <text evidence="1">Belongs to the neocarzinostatin family.</text>
</comment>
<feature type="signal peptide" evidence="7">
    <location>
        <begin position="1"/>
        <end position="29"/>
    </location>
</feature>
<protein>
    <submittedName>
        <fullName evidence="8">LPXTG cell wall anchor domain-containing protein</fullName>
    </submittedName>
</protein>
<dbReference type="GO" id="GO:0003677">
    <property type="term" value="F:DNA binding"/>
    <property type="evidence" value="ECO:0007669"/>
    <property type="project" value="UniProtKB-KW"/>
</dbReference>
<keyword evidence="2" id="KW-0929">Antimicrobial</keyword>